<dbReference type="InterPro" id="IPR003759">
    <property type="entry name" value="Cbl-bd_cap"/>
</dbReference>
<keyword evidence="3" id="KW-1185">Reference proteome</keyword>
<dbReference type="InterPro" id="IPR036594">
    <property type="entry name" value="Meth_synthase_dom"/>
</dbReference>
<dbReference type="RefSeq" id="WP_284204538.1">
    <property type="nucleotide sequence ID" value="NZ_BSPQ01000013.1"/>
</dbReference>
<gene>
    <name evidence="2" type="ORF">GCM10007916_24940</name>
</gene>
<dbReference type="Proteomes" id="UP001157353">
    <property type="component" value="Unassembled WGS sequence"/>
</dbReference>
<dbReference type="Pfam" id="PF02310">
    <property type="entry name" value="B12-binding"/>
    <property type="match status" value="1"/>
</dbReference>
<evidence type="ECO:0000313" key="2">
    <source>
        <dbReference type="EMBL" id="GLS91425.1"/>
    </source>
</evidence>
<dbReference type="CDD" id="cd02065">
    <property type="entry name" value="B12-binding_like"/>
    <property type="match status" value="1"/>
</dbReference>
<protein>
    <recommendedName>
        <fullName evidence="1">B12-binding domain-containing protein</fullName>
    </recommendedName>
</protein>
<dbReference type="Pfam" id="PF02607">
    <property type="entry name" value="B12-binding_2"/>
    <property type="match status" value="1"/>
</dbReference>
<dbReference type="Gene3D" id="1.10.1240.10">
    <property type="entry name" value="Methionine synthase domain"/>
    <property type="match status" value="1"/>
</dbReference>
<dbReference type="InterPro" id="IPR036724">
    <property type="entry name" value="Cobalamin-bd_sf"/>
</dbReference>
<dbReference type="InterPro" id="IPR006158">
    <property type="entry name" value="Cobalamin-bd"/>
</dbReference>
<sequence>MDNLKLNMILTSLSNTAIDMYAEYGEKMLLSLNHWITEEQQTCRFSTISSVDLLLNNHRNHLGFITQVIASRDADALIKALPWVYHTYHNQGVPFIYFEEELRKWKELILKTIPINEAQQLAQLYDWMLSVHEECCTVINSEMEESFIDSNNPFFQHIINGEQHLAFQYATQKVNSWAEFETFFNEEAQPCLYQVGLLWQNGTVSVSIEHLATAITNRVLIGLIMKIPPPEITKQKVLVACVESEQHQIGSWMVATALEADEWDVAFLGADTPRVALMDYIKNESPKAVIISLTMPHSIKNTQQVLKEIQTSYPDIKTVVGGQALSFFDKPETTLCADLISSNYQEVIVQLNVWLSD</sequence>
<evidence type="ECO:0000313" key="3">
    <source>
        <dbReference type="Proteomes" id="UP001157353"/>
    </source>
</evidence>
<dbReference type="PROSITE" id="PS51332">
    <property type="entry name" value="B12_BINDING"/>
    <property type="match status" value="1"/>
</dbReference>
<accession>A0ABQ6E2L0</accession>
<dbReference type="Gene3D" id="3.40.50.280">
    <property type="entry name" value="Cobalamin-binding domain"/>
    <property type="match status" value="1"/>
</dbReference>
<dbReference type="SUPFAM" id="SSF52242">
    <property type="entry name" value="Cobalamin (vitamin B12)-binding domain"/>
    <property type="match status" value="1"/>
</dbReference>
<dbReference type="EMBL" id="BSPQ01000013">
    <property type="protein sequence ID" value="GLS91425.1"/>
    <property type="molecule type" value="Genomic_DNA"/>
</dbReference>
<organism evidence="2 3">
    <name type="scientific">Psychromonas marina</name>
    <dbReference type="NCBI Taxonomy" id="88364"/>
    <lineage>
        <taxon>Bacteria</taxon>
        <taxon>Pseudomonadati</taxon>
        <taxon>Pseudomonadota</taxon>
        <taxon>Gammaproteobacteria</taxon>
        <taxon>Alteromonadales</taxon>
        <taxon>Psychromonadaceae</taxon>
        <taxon>Psychromonas</taxon>
    </lineage>
</organism>
<name>A0ABQ6E2L0_9GAMM</name>
<reference evidence="3" key="1">
    <citation type="journal article" date="2019" name="Int. J. Syst. Evol. Microbiol.">
        <title>The Global Catalogue of Microorganisms (GCM) 10K type strain sequencing project: providing services to taxonomists for standard genome sequencing and annotation.</title>
        <authorList>
            <consortium name="The Broad Institute Genomics Platform"/>
            <consortium name="The Broad Institute Genome Sequencing Center for Infectious Disease"/>
            <person name="Wu L."/>
            <person name="Ma J."/>
        </authorList>
    </citation>
    <scope>NUCLEOTIDE SEQUENCE [LARGE SCALE GENOMIC DNA]</scope>
    <source>
        <strain evidence="3">NBRC 103166</strain>
    </source>
</reference>
<evidence type="ECO:0000259" key="1">
    <source>
        <dbReference type="PROSITE" id="PS51332"/>
    </source>
</evidence>
<comment type="caution">
    <text evidence="2">The sequence shown here is derived from an EMBL/GenBank/DDBJ whole genome shotgun (WGS) entry which is preliminary data.</text>
</comment>
<proteinExistence type="predicted"/>
<feature type="domain" description="B12-binding" evidence="1">
    <location>
        <begin position="234"/>
        <end position="357"/>
    </location>
</feature>